<name>A0A744AJ50_SALER</name>
<gene>
    <name evidence="1" type="ORF">G8M82_005117</name>
</gene>
<evidence type="ECO:0000313" key="1">
    <source>
        <dbReference type="EMBL" id="HAF2301534.1"/>
    </source>
</evidence>
<comment type="caution">
    <text evidence="1">The sequence shown here is derived from an EMBL/GenBank/DDBJ whole genome shotgun (WGS) entry which is preliminary data.</text>
</comment>
<dbReference type="EMBL" id="DAAUNT010000031">
    <property type="protein sequence ID" value="HAF2301534.1"/>
    <property type="molecule type" value="Genomic_DNA"/>
</dbReference>
<proteinExistence type="predicted"/>
<dbReference type="AlphaFoldDB" id="A0A744AJ50"/>
<feature type="non-terminal residue" evidence="1">
    <location>
        <position position="1"/>
    </location>
</feature>
<accession>A0A744AJ50</accession>
<organism evidence="1">
    <name type="scientific">Salmonella enterica</name>
    <name type="common">Salmonella choleraesuis</name>
    <dbReference type="NCBI Taxonomy" id="28901"/>
    <lineage>
        <taxon>Bacteria</taxon>
        <taxon>Pseudomonadati</taxon>
        <taxon>Pseudomonadota</taxon>
        <taxon>Gammaproteobacteria</taxon>
        <taxon>Enterobacterales</taxon>
        <taxon>Enterobacteriaceae</taxon>
        <taxon>Salmonella</taxon>
    </lineage>
</organism>
<sequence length="54" mass="6195">PMTSGELINLSDAIDQAMFTKGLQIHMRQRQMKEELEKLTDAQAVMDYVVGWPE</sequence>
<protein>
    <submittedName>
        <fullName evidence="1">DUF4376 domain-containing protein</fullName>
    </submittedName>
</protein>
<reference evidence="1" key="2">
    <citation type="submission" date="2020-02" db="EMBL/GenBank/DDBJ databases">
        <authorList>
            <consortium name="NCBI Pathogen Detection Project"/>
        </authorList>
    </citation>
    <scope>NUCLEOTIDE SEQUENCE</scope>
    <source>
        <strain evidence="1">MA.RM_121</strain>
    </source>
</reference>
<reference evidence="1" key="1">
    <citation type="journal article" date="2018" name="Genome Biol.">
        <title>SKESA: strategic k-mer extension for scrupulous assemblies.</title>
        <authorList>
            <person name="Souvorov A."/>
            <person name="Agarwala R."/>
            <person name="Lipman D.J."/>
        </authorList>
    </citation>
    <scope>NUCLEOTIDE SEQUENCE</scope>
    <source>
        <strain evidence="1">MA.RM_121</strain>
    </source>
</reference>